<organism evidence="1 2">
    <name type="scientific">Thermolongibacillus altinsuensis</name>
    <dbReference type="NCBI Taxonomy" id="575256"/>
    <lineage>
        <taxon>Bacteria</taxon>
        <taxon>Bacillati</taxon>
        <taxon>Bacillota</taxon>
        <taxon>Bacilli</taxon>
        <taxon>Bacillales</taxon>
        <taxon>Anoxybacillaceae</taxon>
        <taxon>Thermolongibacillus</taxon>
    </lineage>
</organism>
<comment type="caution">
    <text evidence="1">The sequence shown here is derived from an EMBL/GenBank/DDBJ whole genome shotgun (WGS) entry which is preliminary data.</text>
</comment>
<reference evidence="1 2" key="1">
    <citation type="submission" date="2019-03" db="EMBL/GenBank/DDBJ databases">
        <title>Genomic Encyclopedia of Type Strains, Phase IV (KMG-IV): sequencing the most valuable type-strain genomes for metagenomic binning, comparative biology and taxonomic classification.</title>
        <authorList>
            <person name="Goeker M."/>
        </authorList>
    </citation>
    <scope>NUCLEOTIDE SEQUENCE [LARGE SCALE GENOMIC DNA]</scope>
    <source>
        <strain evidence="1 2">DSM 24979</strain>
    </source>
</reference>
<keyword evidence="2" id="KW-1185">Reference proteome</keyword>
<accession>A0A4R1QJ90</accession>
<evidence type="ECO:0000313" key="1">
    <source>
        <dbReference type="EMBL" id="TCL52721.1"/>
    </source>
</evidence>
<dbReference type="EMBL" id="SLUL01000002">
    <property type="protein sequence ID" value="TCL52721.1"/>
    <property type="molecule type" value="Genomic_DNA"/>
</dbReference>
<proteinExistence type="predicted"/>
<dbReference type="Proteomes" id="UP000295658">
    <property type="component" value="Unassembled WGS sequence"/>
</dbReference>
<protein>
    <submittedName>
        <fullName evidence="1">Stage II sporulation protein R</fullName>
    </submittedName>
</protein>
<dbReference type="AlphaFoldDB" id="A0A4R1QJ90"/>
<evidence type="ECO:0000313" key="2">
    <source>
        <dbReference type="Proteomes" id="UP000295658"/>
    </source>
</evidence>
<dbReference type="Pfam" id="PF09551">
    <property type="entry name" value="Spore_II_R"/>
    <property type="match status" value="1"/>
</dbReference>
<dbReference type="NCBIfam" id="TIGR02837">
    <property type="entry name" value="spore_II_R"/>
    <property type="match status" value="1"/>
</dbReference>
<sequence length="213" mass="24110">MAIYGQQTEAQTDVVIPKEAVRLRILANSDAPADQALKRAVRDAVNAQITTWVKDLTSFAEAREVIQKHLPEIKQTVEQVLQQHKSDQSYQVKFDHVSFPTKIYGNYVYPAGEYEAVLITLGEGKGANWWCVLFPPLCFLDFSNGEAVRAAELNEDPMNEDLMDEGTMNEEDAMDEDLMDEGAMEEETMEVIDDEPSVEVKFFVVEVLKKIMQ</sequence>
<gene>
    <name evidence="1" type="ORF">EDD69_102127</name>
</gene>
<dbReference type="InterPro" id="IPR014202">
    <property type="entry name" value="Spore_II_R"/>
</dbReference>
<name>A0A4R1QJ90_9BACL</name>